<dbReference type="OrthoDB" id="187139at2759"/>
<evidence type="ECO:0000256" key="14">
    <source>
        <dbReference type="RuleBase" id="RU361169"/>
    </source>
</evidence>
<evidence type="ECO:0000256" key="13">
    <source>
        <dbReference type="PROSITE-ProRule" id="PRU10052"/>
    </source>
</evidence>
<keyword evidence="8" id="KW-0325">Glycoprotein</keyword>
<feature type="chain" id="PRO_5034009135" description="galacturonan 1,4-alpha-galacturonidase" evidence="15">
    <location>
        <begin position="22"/>
        <end position="442"/>
    </location>
</feature>
<dbReference type="Proteomes" id="UP000612746">
    <property type="component" value="Unassembled WGS sequence"/>
</dbReference>
<organism evidence="16 17">
    <name type="scientific">Umbelopsis vinacea</name>
    <dbReference type="NCBI Taxonomy" id="44442"/>
    <lineage>
        <taxon>Eukaryota</taxon>
        <taxon>Fungi</taxon>
        <taxon>Fungi incertae sedis</taxon>
        <taxon>Mucoromycota</taxon>
        <taxon>Mucoromycotina</taxon>
        <taxon>Umbelopsidomycetes</taxon>
        <taxon>Umbelopsidales</taxon>
        <taxon>Umbelopsidaceae</taxon>
        <taxon>Umbelopsis</taxon>
    </lineage>
</organism>
<keyword evidence="10" id="KW-0961">Cell wall biogenesis/degradation</keyword>
<dbReference type="GO" id="GO:0004650">
    <property type="term" value="F:polygalacturonase activity"/>
    <property type="evidence" value="ECO:0007669"/>
    <property type="project" value="InterPro"/>
</dbReference>
<evidence type="ECO:0000256" key="12">
    <source>
        <dbReference type="ARBA" id="ARBA00048766"/>
    </source>
</evidence>
<dbReference type="EMBL" id="JAEPRA010000010">
    <property type="protein sequence ID" value="KAG2179656.1"/>
    <property type="molecule type" value="Genomic_DNA"/>
</dbReference>
<keyword evidence="3" id="KW-0964">Secreted</keyword>
<evidence type="ECO:0000256" key="6">
    <source>
        <dbReference type="ARBA" id="ARBA00022801"/>
    </source>
</evidence>
<evidence type="ECO:0000256" key="5">
    <source>
        <dbReference type="ARBA" id="ARBA00022737"/>
    </source>
</evidence>
<evidence type="ECO:0000256" key="11">
    <source>
        <dbReference type="ARBA" id="ARBA00038933"/>
    </source>
</evidence>
<dbReference type="Pfam" id="PF00295">
    <property type="entry name" value="Glyco_hydro_28"/>
    <property type="match status" value="1"/>
</dbReference>
<evidence type="ECO:0000313" key="17">
    <source>
        <dbReference type="Proteomes" id="UP000612746"/>
    </source>
</evidence>
<protein>
    <recommendedName>
        <fullName evidence="11">galacturonan 1,4-alpha-galacturonidase</fullName>
        <ecNumber evidence="11">3.2.1.67</ecNumber>
    </recommendedName>
</protein>
<evidence type="ECO:0000256" key="15">
    <source>
        <dbReference type="SAM" id="SignalP"/>
    </source>
</evidence>
<evidence type="ECO:0000313" key="16">
    <source>
        <dbReference type="EMBL" id="KAG2179656.1"/>
    </source>
</evidence>
<comment type="similarity">
    <text evidence="2 14">Belongs to the glycosyl hydrolase 28 family.</text>
</comment>
<keyword evidence="5" id="KW-0677">Repeat</keyword>
<comment type="caution">
    <text evidence="16">The sequence shown here is derived from an EMBL/GenBank/DDBJ whole genome shotgun (WGS) entry which is preliminary data.</text>
</comment>
<gene>
    <name evidence="16" type="ORF">INT44_006504</name>
</gene>
<keyword evidence="4 15" id="KW-0732">Signal</keyword>
<reference evidence="16" key="1">
    <citation type="submission" date="2020-12" db="EMBL/GenBank/DDBJ databases">
        <title>Metabolic potential, ecology and presence of endohyphal bacteria is reflected in genomic diversity of Mucoromycotina.</title>
        <authorList>
            <person name="Muszewska A."/>
            <person name="Okrasinska A."/>
            <person name="Steczkiewicz K."/>
            <person name="Drgas O."/>
            <person name="Orlowska M."/>
            <person name="Perlinska-Lenart U."/>
            <person name="Aleksandrzak-Piekarczyk T."/>
            <person name="Szatraj K."/>
            <person name="Zielenkiewicz U."/>
            <person name="Pilsyk S."/>
            <person name="Malc E."/>
            <person name="Mieczkowski P."/>
            <person name="Kruszewska J.S."/>
            <person name="Biernat P."/>
            <person name="Pawlowska J."/>
        </authorList>
    </citation>
    <scope>NUCLEOTIDE SEQUENCE</scope>
    <source>
        <strain evidence="16">WA0000051536</strain>
    </source>
</reference>
<dbReference type="EC" id="3.2.1.67" evidence="11"/>
<evidence type="ECO:0000256" key="9">
    <source>
        <dbReference type="ARBA" id="ARBA00023295"/>
    </source>
</evidence>
<dbReference type="InterPro" id="IPR012334">
    <property type="entry name" value="Pectin_lyas_fold"/>
</dbReference>
<feature type="active site" evidence="13">
    <location>
        <position position="274"/>
    </location>
</feature>
<dbReference type="GO" id="GO:0071555">
    <property type="term" value="P:cell wall organization"/>
    <property type="evidence" value="ECO:0007669"/>
    <property type="project" value="UniProtKB-KW"/>
</dbReference>
<dbReference type="PANTHER" id="PTHR31736">
    <property type="match status" value="1"/>
</dbReference>
<keyword evidence="9 14" id="KW-0326">Glycosidase</keyword>
<evidence type="ECO:0000256" key="1">
    <source>
        <dbReference type="ARBA" id="ARBA00004613"/>
    </source>
</evidence>
<evidence type="ECO:0000256" key="4">
    <source>
        <dbReference type="ARBA" id="ARBA00022729"/>
    </source>
</evidence>
<dbReference type="GO" id="GO:0005975">
    <property type="term" value="P:carbohydrate metabolic process"/>
    <property type="evidence" value="ECO:0007669"/>
    <property type="project" value="InterPro"/>
</dbReference>
<dbReference type="GO" id="GO:0005576">
    <property type="term" value="C:extracellular region"/>
    <property type="evidence" value="ECO:0007669"/>
    <property type="project" value="UniProtKB-SubCell"/>
</dbReference>
<dbReference type="AlphaFoldDB" id="A0A8H7PUW9"/>
<evidence type="ECO:0000256" key="8">
    <source>
        <dbReference type="ARBA" id="ARBA00023180"/>
    </source>
</evidence>
<keyword evidence="17" id="KW-1185">Reference proteome</keyword>
<keyword evidence="6 14" id="KW-0378">Hydrolase</keyword>
<evidence type="ECO:0000256" key="10">
    <source>
        <dbReference type="ARBA" id="ARBA00023316"/>
    </source>
</evidence>
<evidence type="ECO:0000256" key="7">
    <source>
        <dbReference type="ARBA" id="ARBA00023157"/>
    </source>
</evidence>
<evidence type="ECO:0000256" key="2">
    <source>
        <dbReference type="ARBA" id="ARBA00008834"/>
    </source>
</evidence>
<accession>A0A8H7PUW9</accession>
<keyword evidence="7" id="KW-1015">Disulfide bond</keyword>
<dbReference type="PROSITE" id="PS00502">
    <property type="entry name" value="POLYGALACTURONASE"/>
    <property type="match status" value="1"/>
</dbReference>
<feature type="signal peptide" evidence="15">
    <location>
        <begin position="1"/>
        <end position="21"/>
    </location>
</feature>
<dbReference type="SUPFAM" id="SSF51126">
    <property type="entry name" value="Pectin lyase-like"/>
    <property type="match status" value="1"/>
</dbReference>
<dbReference type="Gene3D" id="2.160.20.10">
    <property type="entry name" value="Single-stranded right-handed beta-helix, Pectin lyase-like"/>
    <property type="match status" value="1"/>
</dbReference>
<comment type="subcellular location">
    <subcellularLocation>
        <location evidence="1">Secreted</location>
    </subcellularLocation>
</comment>
<dbReference type="InterPro" id="IPR011050">
    <property type="entry name" value="Pectin_lyase_fold/virulence"/>
</dbReference>
<dbReference type="InterPro" id="IPR000743">
    <property type="entry name" value="Glyco_hydro_28"/>
</dbReference>
<comment type="catalytic activity">
    <reaction evidence="12">
        <text>[(1-&gt;4)-alpha-D-galacturonosyl](n) + H2O = alpha-D-galacturonate + [(1-&gt;4)-alpha-D-galacturonosyl](n-1)</text>
        <dbReference type="Rhea" id="RHEA:14117"/>
        <dbReference type="Rhea" id="RHEA-COMP:14570"/>
        <dbReference type="Rhea" id="RHEA-COMP:14572"/>
        <dbReference type="ChEBI" id="CHEBI:15377"/>
        <dbReference type="ChEBI" id="CHEBI:58658"/>
        <dbReference type="ChEBI" id="CHEBI:140523"/>
        <dbReference type="EC" id="3.2.1.67"/>
    </reaction>
</comment>
<dbReference type="GO" id="GO:0047911">
    <property type="term" value="F:galacturan 1,4-alpha-galacturonidase activity"/>
    <property type="evidence" value="ECO:0007669"/>
    <property type="project" value="UniProtKB-EC"/>
</dbReference>
<evidence type="ECO:0000256" key="3">
    <source>
        <dbReference type="ARBA" id="ARBA00022525"/>
    </source>
</evidence>
<name>A0A8H7PUW9_9FUNG</name>
<sequence>MLIKAWSSLVVAVASLSVASALRPAPHIPAPPISHLNKGHHHYPQRPPHKDNHAKTCTLTPKGNGADDAPNILAAAHKCNNGGKVVLPAGKNFTIGSPLDLTFLKNVDLVFSGRITFTNDTNYWANNSYYLTYQNASTFWLIGGENTNIYGGGVIDGNGQPWYDQYVNYPLILRPILFVIYGARGGSAKDISLINSPQWFNFIANSSDFVYDGLHIAGKSVSSNVAKNTDGWDIYRSDGITITNSVIYNGDDCVSFKPNSTNIYVSNLYCNGSHGISVGSLGQYPDEYDIVENVYSYNISMNYASDGARVKVWPGNAAALSTDLQGGGGAGYVKNITFDTFNLNSVDYAIELTQCYGQNNATLCVQAPSKMNLTDIKFNNFYGTTSGVRKNVVATIVCSVESMCSDIEASNINVTSPTKYGDSKYICTRVDTSDLHIPCTPS</sequence>
<proteinExistence type="inferred from homology"/>
<dbReference type="PANTHER" id="PTHR31736:SF14">
    <property type="entry name" value="EXOPOLYGALACTURONASE X-1-RELATED"/>
    <property type="match status" value="1"/>
</dbReference>